<keyword evidence="1" id="KW-0802">TPR repeat</keyword>
<dbReference type="Proteomes" id="UP000198893">
    <property type="component" value="Unassembled WGS sequence"/>
</dbReference>
<dbReference type="STRING" id="569882.SAMN04490248_12061"/>
<reference evidence="2 3" key="1">
    <citation type="submission" date="2016-10" db="EMBL/GenBank/DDBJ databases">
        <authorList>
            <person name="de Groot N.N."/>
        </authorList>
    </citation>
    <scope>NUCLEOTIDE SEQUENCE [LARGE SCALE GENOMIC DNA]</scope>
    <source>
        <strain evidence="2 3">DSM 27842</strain>
    </source>
</reference>
<dbReference type="AlphaFoldDB" id="A0A1H8UJM7"/>
<evidence type="ECO:0000313" key="2">
    <source>
        <dbReference type="EMBL" id="SEP03395.1"/>
    </source>
</evidence>
<gene>
    <name evidence="2" type="ORF">SAMN04490248_12061</name>
</gene>
<dbReference type="RefSeq" id="WP_093119678.1">
    <property type="nucleotide sequence ID" value="NZ_FODS01000020.1"/>
</dbReference>
<dbReference type="SUPFAM" id="SSF48452">
    <property type="entry name" value="TPR-like"/>
    <property type="match status" value="1"/>
</dbReference>
<proteinExistence type="predicted"/>
<sequence length="555" mass="61483">MAQDYAFNLNGWRREITTSSPQAQTWFDRGLSWTYGYNHEEAVFCFREALRHDPGCAMAWWGIAYASGPFYNRPWIRFTRAEIDQTLPLCHEAAAQAVALSEGASPAEHALIRAIILRYPQAEPAPLGDLMQWHDAFTDAMRAAHARFPGDLDITALFVEAAVTRTPRKLWDIRTGAPMPGADIEECCEVLGHALDQMKGQGGVPHPGVLHMYLHALEMSPFPERALPAADMMQELARDEGHFHHMPAHIYVQCGDYAQSVAVSKRAVAVDDRYLAVRGAANFYTTARCHDLHLLMFSAMMLGHYGEAIHAADRICTTATPELIGGSFPFMAAILDGYSAMRTHVQVRFGKWRELVAEPAPENPELTPIRVAMHAYGQGVAHSALGHIAEAEEAQRRLARAISDIPSDAIFLSNPIVDMLAVGEAMLEGELEYRKRNYDAAFKSLRLAAERDDNLAYTEPWAWMHPPRHALGALLAEQGRLAEAEEVYRADLGLTNEVARCTQHPDNVWALNGLLECLTARRAEGERALVAQKLEIAQARTDIPVTAACCCRGGP</sequence>
<dbReference type="OrthoDB" id="9778494at2"/>
<dbReference type="PANTHER" id="PTHR45588">
    <property type="entry name" value="TPR DOMAIN-CONTAINING PROTEIN"/>
    <property type="match status" value="1"/>
</dbReference>
<dbReference type="EMBL" id="FODS01000020">
    <property type="protein sequence ID" value="SEP03395.1"/>
    <property type="molecule type" value="Genomic_DNA"/>
</dbReference>
<keyword evidence="3" id="KW-1185">Reference proteome</keyword>
<dbReference type="Gene3D" id="1.25.40.10">
    <property type="entry name" value="Tetratricopeptide repeat domain"/>
    <property type="match status" value="2"/>
</dbReference>
<protein>
    <recommendedName>
        <fullName evidence="4">Tetratricopeptide repeat-containing protein</fullName>
    </recommendedName>
</protein>
<evidence type="ECO:0000256" key="1">
    <source>
        <dbReference type="PROSITE-ProRule" id="PRU00339"/>
    </source>
</evidence>
<feature type="repeat" description="TPR" evidence="1">
    <location>
        <begin position="23"/>
        <end position="56"/>
    </location>
</feature>
<evidence type="ECO:0000313" key="3">
    <source>
        <dbReference type="Proteomes" id="UP000198893"/>
    </source>
</evidence>
<dbReference type="PANTHER" id="PTHR45588:SF1">
    <property type="entry name" value="WW DOMAIN-CONTAINING PROTEIN"/>
    <property type="match status" value="1"/>
</dbReference>
<dbReference type="PROSITE" id="PS50005">
    <property type="entry name" value="TPR"/>
    <property type="match status" value="1"/>
</dbReference>
<dbReference type="SMART" id="SM00028">
    <property type="entry name" value="TPR"/>
    <property type="match status" value="3"/>
</dbReference>
<dbReference type="InterPro" id="IPR011990">
    <property type="entry name" value="TPR-like_helical_dom_sf"/>
</dbReference>
<organism evidence="2 3">
    <name type="scientific">Salinihabitans flavidus</name>
    <dbReference type="NCBI Taxonomy" id="569882"/>
    <lineage>
        <taxon>Bacteria</taxon>
        <taxon>Pseudomonadati</taxon>
        <taxon>Pseudomonadota</taxon>
        <taxon>Alphaproteobacteria</taxon>
        <taxon>Rhodobacterales</taxon>
        <taxon>Roseobacteraceae</taxon>
        <taxon>Salinihabitans</taxon>
    </lineage>
</organism>
<name>A0A1H8UJM7_9RHOB</name>
<accession>A0A1H8UJM7</accession>
<dbReference type="InterPro" id="IPR019734">
    <property type="entry name" value="TPR_rpt"/>
</dbReference>
<evidence type="ECO:0008006" key="4">
    <source>
        <dbReference type="Google" id="ProtNLM"/>
    </source>
</evidence>